<dbReference type="PANTHER" id="PTHR40457:SF1">
    <property type="entry name" value="PHOSPHOLIPASE A1"/>
    <property type="match status" value="1"/>
</dbReference>
<feature type="region of interest" description="Disordered" evidence="21">
    <location>
        <begin position="60"/>
        <end position="90"/>
    </location>
</feature>
<dbReference type="Pfam" id="PF02253">
    <property type="entry name" value="PLA1"/>
    <property type="match status" value="1"/>
</dbReference>
<keyword evidence="23" id="KW-1185">Reference proteome</keyword>
<keyword evidence="10 19" id="KW-0479">Metal-binding</keyword>
<evidence type="ECO:0000256" key="13">
    <source>
        <dbReference type="ARBA" id="ARBA00022837"/>
    </source>
</evidence>
<keyword evidence="9" id="KW-0812">Transmembrane</keyword>
<organism evidence="22 23">
    <name type="scientific">Hydrocarboniphaga daqingensis</name>
    <dbReference type="NCBI Taxonomy" id="490188"/>
    <lineage>
        <taxon>Bacteria</taxon>
        <taxon>Pseudomonadati</taxon>
        <taxon>Pseudomonadota</taxon>
        <taxon>Gammaproteobacteria</taxon>
        <taxon>Nevskiales</taxon>
        <taxon>Nevskiaceae</taxon>
        <taxon>Hydrocarboniphaga</taxon>
    </lineage>
</organism>
<dbReference type="GO" id="GO:0009279">
    <property type="term" value="C:cell outer membrane"/>
    <property type="evidence" value="ECO:0007669"/>
    <property type="project" value="UniProtKB-SubCell"/>
</dbReference>
<dbReference type="InterPro" id="IPR003187">
    <property type="entry name" value="PLipase_A1"/>
</dbReference>
<evidence type="ECO:0000256" key="11">
    <source>
        <dbReference type="ARBA" id="ARBA00022729"/>
    </source>
</evidence>
<dbReference type="RefSeq" id="WP_072895936.1">
    <property type="nucleotide sequence ID" value="NZ_FQWZ01000003.1"/>
</dbReference>
<comment type="function">
    <text evidence="20">Hydrolysis of phosphatidylcholine with phospholipase A2 (EC 3.1.1.4) and phospholipase A1 (EC 3.1.1.32) activities.</text>
</comment>
<keyword evidence="15 20" id="KW-0443">Lipid metabolism</keyword>
<evidence type="ECO:0000256" key="5">
    <source>
        <dbReference type="ARBA" id="ARBA00013179"/>
    </source>
</evidence>
<evidence type="ECO:0000256" key="12">
    <source>
        <dbReference type="ARBA" id="ARBA00022801"/>
    </source>
</evidence>
<reference evidence="22 23" key="1">
    <citation type="submission" date="2016-11" db="EMBL/GenBank/DDBJ databases">
        <authorList>
            <person name="Jaros S."/>
            <person name="Januszkiewicz K."/>
            <person name="Wedrychowicz H."/>
        </authorList>
    </citation>
    <scope>NUCLEOTIDE SEQUENCE [LARGE SCALE GENOMIC DNA]</scope>
    <source>
        <strain evidence="22 23">CGMCC 1.7049</strain>
    </source>
</reference>
<evidence type="ECO:0000313" key="23">
    <source>
        <dbReference type="Proteomes" id="UP000199758"/>
    </source>
</evidence>
<dbReference type="GO" id="GO:0004623">
    <property type="term" value="F:phospholipase A2 activity"/>
    <property type="evidence" value="ECO:0007669"/>
    <property type="project" value="UniProtKB-EC"/>
</dbReference>
<dbReference type="Proteomes" id="UP000199758">
    <property type="component" value="Unassembled WGS sequence"/>
</dbReference>
<evidence type="ECO:0000256" key="1">
    <source>
        <dbReference type="ARBA" id="ARBA00000111"/>
    </source>
</evidence>
<dbReference type="AlphaFoldDB" id="A0A1M5MS25"/>
<dbReference type="GO" id="GO:0016042">
    <property type="term" value="P:lipid catabolic process"/>
    <property type="evidence" value="ECO:0007669"/>
    <property type="project" value="UniProtKB-KW"/>
</dbReference>
<evidence type="ECO:0000256" key="9">
    <source>
        <dbReference type="ARBA" id="ARBA00022692"/>
    </source>
</evidence>
<dbReference type="GO" id="GO:0046872">
    <property type="term" value="F:metal ion binding"/>
    <property type="evidence" value="ECO:0007669"/>
    <property type="project" value="UniProtKB-KW"/>
</dbReference>
<dbReference type="PANTHER" id="PTHR40457">
    <property type="entry name" value="PHOSPHOLIPASE A1"/>
    <property type="match status" value="1"/>
</dbReference>
<evidence type="ECO:0000256" key="16">
    <source>
        <dbReference type="ARBA" id="ARBA00023136"/>
    </source>
</evidence>
<dbReference type="SUPFAM" id="SSF56931">
    <property type="entry name" value="Outer membrane phospholipase A (OMPLA)"/>
    <property type="match status" value="1"/>
</dbReference>
<gene>
    <name evidence="22" type="ORF">SAMN04488068_1424</name>
</gene>
<evidence type="ECO:0000256" key="4">
    <source>
        <dbReference type="ARBA" id="ARBA00011702"/>
    </source>
</evidence>
<evidence type="ECO:0000256" key="2">
    <source>
        <dbReference type="ARBA" id="ARBA00001604"/>
    </source>
</evidence>
<feature type="signal peptide" evidence="20">
    <location>
        <begin position="1"/>
        <end position="28"/>
    </location>
</feature>
<feature type="binding site" description="in dimeric form" evidence="19">
    <location>
        <position position="220"/>
    </location>
    <ligand>
        <name>Ca(2+)</name>
        <dbReference type="ChEBI" id="CHEBI:29108"/>
        <label>1</label>
    </ligand>
</feature>
<evidence type="ECO:0000256" key="3">
    <source>
        <dbReference type="ARBA" id="ARBA00010525"/>
    </source>
</evidence>
<keyword evidence="17 20" id="KW-0998">Cell outer membrane</keyword>
<dbReference type="InterPro" id="IPR036541">
    <property type="entry name" value="PLipase_A1_sf"/>
</dbReference>
<name>A0A1M5MS25_9GAMM</name>
<comment type="catalytic activity">
    <reaction evidence="1 20">
        <text>a 1,2-diacyl-sn-glycero-3-phosphocholine + H2O = a 2-acyl-sn-glycero-3-phosphocholine + a fatty acid + H(+)</text>
        <dbReference type="Rhea" id="RHEA:18689"/>
        <dbReference type="ChEBI" id="CHEBI:15377"/>
        <dbReference type="ChEBI" id="CHEBI:15378"/>
        <dbReference type="ChEBI" id="CHEBI:28868"/>
        <dbReference type="ChEBI" id="CHEBI:57643"/>
        <dbReference type="ChEBI" id="CHEBI:57875"/>
        <dbReference type="EC" id="3.1.1.32"/>
    </reaction>
</comment>
<dbReference type="EC" id="3.1.1.4" evidence="6 20"/>
<evidence type="ECO:0000256" key="14">
    <source>
        <dbReference type="ARBA" id="ARBA00022963"/>
    </source>
</evidence>
<comment type="catalytic activity">
    <reaction evidence="2 20">
        <text>a 1,2-diacyl-sn-glycero-3-phosphocholine + H2O = a 1-acyl-sn-glycero-3-phosphocholine + a fatty acid + H(+)</text>
        <dbReference type="Rhea" id="RHEA:15801"/>
        <dbReference type="ChEBI" id="CHEBI:15377"/>
        <dbReference type="ChEBI" id="CHEBI:15378"/>
        <dbReference type="ChEBI" id="CHEBI:28868"/>
        <dbReference type="ChEBI" id="CHEBI:57643"/>
        <dbReference type="ChEBI" id="CHEBI:58168"/>
        <dbReference type="EC" id="3.1.1.4"/>
    </reaction>
</comment>
<keyword evidence="8" id="KW-1134">Transmembrane beta strand</keyword>
<evidence type="ECO:0000256" key="10">
    <source>
        <dbReference type="ARBA" id="ARBA00022723"/>
    </source>
</evidence>
<evidence type="ECO:0000313" key="22">
    <source>
        <dbReference type="EMBL" id="SHG80017.1"/>
    </source>
</evidence>
<feature type="binding site" description="in dimeric form" evidence="19">
    <location>
        <position position="176"/>
    </location>
    <ligand>
        <name>Ca(2+)</name>
        <dbReference type="ChEBI" id="CHEBI:29108"/>
        <label>1</label>
    </ligand>
</feature>
<dbReference type="EC" id="3.1.1.32" evidence="5 20"/>
<accession>A0A1M5MS25</accession>
<comment type="subcellular location">
    <subcellularLocation>
        <location evidence="20">Cell outer membrane</location>
        <topology evidence="20">Multi-pass membrane protein</topology>
    </subcellularLocation>
    <text evidence="20">One of the very few enzymes located there.</text>
</comment>
<evidence type="ECO:0000256" key="6">
    <source>
        <dbReference type="ARBA" id="ARBA00013278"/>
    </source>
</evidence>
<keyword evidence="13 19" id="KW-0106">Calcium</keyword>
<evidence type="ECO:0000256" key="20">
    <source>
        <dbReference type="RuleBase" id="RU366027"/>
    </source>
</evidence>
<feature type="binding site" description="in dimeric form" evidence="19">
    <location>
        <position position="262"/>
    </location>
    <ligand>
        <name>Ca(2+)</name>
        <dbReference type="ChEBI" id="CHEBI:29108"/>
        <label>1</label>
    </ligand>
</feature>
<evidence type="ECO:0000256" key="15">
    <source>
        <dbReference type="ARBA" id="ARBA00023098"/>
    </source>
</evidence>
<sequence>MTTATSALAALCLTVGSTLCPATALAQAAPEPASAPTIDAPGAAIVASPPAVEVAPQAVTPELGSGSTGDSAPMSAVSAALPSDAPPPPSPMTQNLGLFGRMRSDDPDAYSIVSVARGLSTHKPMFILPATYSPDYTGAQTEVIFAISAKVQLFSTPLYFGYSQRSFWQVYDADRSRPFRETDYNPELFYRWTPDPKRFNHWGADFGAEHESNGQDVPDSRSWNRLYVAPFRAKGKSLLYVKAWYRLPEDAKKTPDDPKGDDNPDIEDHYGYGELHYQRQVGRRQVVHTMLRLNPDTGHGALNINYTIPSRDGSIFYQAYLWHGYGESLLDYNDSVTRIGLGIAFSR</sequence>
<evidence type="ECO:0000256" key="18">
    <source>
        <dbReference type="PIRSR" id="PIRSR603187-1"/>
    </source>
</evidence>
<dbReference type="OrthoDB" id="188433at2"/>
<protein>
    <recommendedName>
        <fullName evidence="7 20">Phospholipase A1</fullName>
        <ecNumber evidence="5 20">3.1.1.32</ecNumber>
        <ecNumber evidence="6 20">3.1.1.4</ecNumber>
    </recommendedName>
    <alternativeName>
        <fullName evidence="20">Phosphatidylcholine 1-acylhydrolase</fullName>
    </alternativeName>
</protein>
<feature type="chain" id="PRO_5019610109" description="Phospholipase A1" evidence="20">
    <location>
        <begin position="29"/>
        <end position="347"/>
    </location>
</feature>
<evidence type="ECO:0000256" key="7">
    <source>
        <dbReference type="ARBA" id="ARBA00021726"/>
    </source>
</evidence>
<comment type="subunit">
    <text evidence="4 20">Homodimer; dimerization is reversible, and the dimeric form is the active one.</text>
</comment>
<comment type="similarity">
    <text evidence="3 20">Belongs to the phospholipase A1 family.</text>
</comment>
<evidence type="ECO:0000256" key="8">
    <source>
        <dbReference type="ARBA" id="ARBA00022452"/>
    </source>
</evidence>
<dbReference type="Gene3D" id="2.40.230.10">
    <property type="entry name" value="Phospholipase A1"/>
    <property type="match status" value="1"/>
</dbReference>
<feature type="active site" description="Proton acceptor" evidence="18">
    <location>
        <position position="210"/>
    </location>
</feature>
<evidence type="ECO:0000256" key="17">
    <source>
        <dbReference type="ARBA" id="ARBA00023237"/>
    </source>
</evidence>
<keyword evidence="12 20" id="KW-0378">Hydrolase</keyword>
<dbReference type="STRING" id="490188.SAMN04488068_1424"/>
<dbReference type="GO" id="GO:0008970">
    <property type="term" value="F:phospholipase A1 activity"/>
    <property type="evidence" value="ECO:0007669"/>
    <property type="project" value="UniProtKB-EC"/>
</dbReference>
<dbReference type="EMBL" id="FQWZ01000003">
    <property type="protein sequence ID" value="SHG80017.1"/>
    <property type="molecule type" value="Genomic_DNA"/>
</dbReference>
<keyword evidence="11 20" id="KW-0732">Signal</keyword>
<evidence type="ECO:0000256" key="19">
    <source>
        <dbReference type="PIRSR" id="PIRSR603187-2"/>
    </source>
</evidence>
<dbReference type="PRINTS" id="PR01486">
    <property type="entry name" value="PHPHLIPASEA1"/>
</dbReference>
<comment type="cofactor">
    <cofactor evidence="20">
        <name>Ca(2+)</name>
        <dbReference type="ChEBI" id="CHEBI:29108"/>
    </cofactor>
    <text evidence="20">Binds 1 Ca(2+) ion per monomer. In the dimeric form the Ca(2+) is bound by different amino acids with binding of each Ca(2+) shared with ligands coming from each monomer. The Ca(2+) ion may have a role in catalysis.</text>
</comment>
<keyword evidence="14 20" id="KW-0442">Lipid degradation</keyword>
<evidence type="ECO:0000256" key="21">
    <source>
        <dbReference type="SAM" id="MobiDB-lite"/>
    </source>
</evidence>
<feature type="active site" description="Nucleophile" evidence="18">
    <location>
        <position position="212"/>
    </location>
</feature>
<proteinExistence type="inferred from homology"/>
<keyword evidence="16" id="KW-0472">Membrane</keyword>